<sequence length="4143" mass="459661">MELAIKFAFLLVFLVSVHRTACTHFRGGSFTYKPVNSSNPASTKVIITFRMGWRRSYSGDTFCDQNTINSGWLIGINGDLMCRSGCSGSVGNLLFKCSDFSVQEDWTTGTNSFEYTFPVTSSRYYKVSYSGVNWIALVHASAASWEIGMYVNLTKRSDTGRLNTSPVATMTPIVRLKYGCNHSIVIPVTDDDKDEVRCRWARSNAGECGGICGGYGLPNAYMFYRECRITYSATEYIGFYAVAAMIEDFASPTDTQPLSGIPLQFLVYVFNSNEACDERPEFTEYTRAEGSCIGIPPGGTYFDRIIVRAGGPSKRIVEVTTNSPQGFIKSPVAQYAPQEYYVNVTWTPISSEIETKLFCFTGLEDSGVTTEQRCVDLLVGVAPPQFASLSPQGEVLPDTSQWTITFDKQFVRPTRSSHIRIHRSDDTVVFSVDVAITAGVLYPVGSLGRTIQFTTSLTFTEKETNVILTIFSGSLAGVAKGVTYCGAESPAITDPYTMRIKIKDITPPVLTFINAPSRSGGDFQITWTANENVTAQCTVQTPSLLFGQPCNWSWTGSNLTEGFYSIYVQLTDLAGNSAPPARHSWFVDRTPPIVIITSKPATVSNQNSFTFSFNCRETCSFECSVRQHGNNPTYSQCNSNRYTASNLQNGKTYVFYVRGTDDVGNQGNPTSYKWKVDLQPPIISNIASQTVDCKSDLSSSTLVKPSVNDSEGSNITLRHQDLPGSSCSFQRKWTATDQAGNSASKIQNINLINLRPPTVTYQGNVTIACGSFDEQQQDMRDAINVTHPCDRPITITHVDSVPTILCARTFKRTWTITDDCGKQVSVIQQIRILALQLPDYPKNGQVNVALRESLEWPRYPGSASYNVYLWQYGSTKPSSPTHWTRYRRYAPSYPGYPADTKMLWRIEYVLSSGALVPSPIWGFQTRAFPDFKVEKVIVPPNAFSGLKFEVSWVVRNIGKVGNAFKTWYDAVYIGKSTDFRNARRATTVRRKEILFQNDGYTARGTVQLRVDDYGVYYVFVETDRYNRISDINRANDLLLGDSPVQVALTPPPNLKIVKIVLPSPSLSGKAINITWTVKNVGVGVTAHGAWYDRVYLSKDDKRDWSDWILGTFYHHGTLSVGASYKRKQLVTLPNAIYGNFSILIVTDIYNHVFEHNNEGDNLKVQAMRIHLNPPPDLVVTSITTLENYYTGDEMEVRFNVSNKGLGEPFYYWWRDRVTITNTASLRYEVLGVTRFSGLFPPSSWYVRTVNQFIPSSWETGQYNITVFTDYEDDVFEFIFNHNNEKTVQVNVTRRLPDLTVTHVNASVTADDVQAYLNVSFTVENVGKGVTTEAPWFDSLYISPHAHFSQSNTIWLGDFPHRVNLGSGKQYSIDTGPIRINRDLFGQRFIFVKTNTYGSVTENDQKINVRSSGNVTFPQVLPNLVVANFTLLSRKEALLSDSEVSLKWTVENNGTGSTLKKSWQDAVYLSKSPTVQNNSTKLADAFFRQAISPGQSYTKVSFTKLPSDISGTYYFVLKVNEDGSIVEKGSQMNNLAWIRAEILPKPLPDLAVVDTSFVFEEKRRFLTVYWSVANFGSSMREPLTWVDSVTISSSKGVIDGKDAHVMASETVTAKLDEQQEYQLSAALQISDNIIGKFYLHVVTNSNKTLSEVSGTSNNIGVSRNPLNLPPPPAPRLILTIISSLPSKITLGVPFSIKFQVKNVGVAATKKTSWTDALYAYDRKDANRSEVTERGTKLKDIPHIGALKAKSFYEKTINVSIPHGFRSSAFIRGFADIHSPFTPWPEIVEPINNTQPNVTHPNVTQPNVTLPTVTPTVLTPIVITEGLLPDLQGSLGDSKVQTRGGQPLNVTFNVTNTGESPVWGAWYNALYLSQDVLIDPFDRKLTTVRATNLAVNDTVSLSAEVFIPFDTLDLDYYLLLSVDSKSAIWESDEQNNDAYRLIKINKTFSSDLAVLSVSSSGGEFSYGQDVTVNWRIRNNGSQRTEGYKCDTVYLSEDEKWQIEDVRLGHPICSYVILEPYNGGSNQDTSYSTTSGLPLTALGAYHGLVKTRSNILDQNLQNNIAVGSKNINVTFPILPLDGCVDVTLKPDEQSSFLIDNVPDKKTLIVSINSSDDDAFHDLYVRHSKPANAYQYDGGSRLALSADQEVIIPETIFGKYYVLMTRRQDTSVSGPITKPSRLCSHIAKFEITRVFPNQVAPMGNATLRLEGALFGQNLEAFLVNPSSEDNFVEAVKVYRMSSIEVYATFITGNLTIGTTFHVKLVNIESKEEATLPGSLVITSGEAGRLETYADFPEALLVDSSGVITVTYENVGDTDIVSPVLAVRVIGGQAQLRPVQKALSSGQFSSTVVFLAQPFQGPGGILPPKAHGEMVFDFESRAGGVTQSTFSLQRLDENDKPHPYLNSSEDLKPEFLSSELWAPVWENFLIAVGKTAASFQHRMSAVSTLLSKSGRRVNLVDDLIQFQLDIANGKLTGDPLLTEDDITGQTAVDLALPLLLQRIYSPLISKRRQKGAFGAGWIAPWWEAAITQITPETIKIVQLREELVFKVVTAGLYRSFDGKEITINNTDVRFTDSSTSTVFIFDSVMNHLKEIQRVNETITVEYSQNRSSTFTHSSGGKISVKYNDKGFVREAEYEDGSNKKQRCFYTYSWDTGSLLSVTVGEQITRYTYNVHGDLTGIVYPTSSTVKYSWNQYGLLSNITGFSKKNKLIYGTHFSYDWNGKVIVTRLPQGDSAELLFNEKAKMMDIQGAGLGDVRFESVRNDDEVVKTVKQGDQIVLTRKYNVKTNIMTVIDANGHDTEFLLRQNGDVLNTTDPGGLVYQNIYDEKDNLIKFIYPDGKTELSDYDDRGRLVKFTGRAGKEVKFEYDENNQLVKKDVDDLSSSYFLHDSDGNIVQAINGIGTINIAYDGENRPTSVTYPNRQIIIYKYNEFQRRVGLKVSRLNLVYKYDQLNRLSEVVRVDSGTADVLLKLEYNSQGMLSKRVLGNGASSEYVLDPVNSKLSRVVNYFPNGSISSYFEYNYDKQGRIIQENTTSGIWHYKYDTASQLIEAKYPDGKTVRYTYDKRKNRVQVSEEPGNKTLYFVNEVNQYTSAGNYEIKYDADGNMVEKTNRDLRKDSVKFKFSTESKLLQAETPNRRCNYVYDGFGNLYKKTCGQNEVQYLIDPFGNPGADIVGQITGVNVTYFIHCQDLGLVALMDTNGDLYYYEFDAQGSVVGVLGPKGDLVNRYSYDPYGRILAASEELPQDFKFIGQWGVTADRELRNVYWMRFRHYDAQLGRFLSFDPLGFSGKSINLYSYAANNPIMLKDPRGKFFPFAIIASGAVGAIVGATSNVAAYYASQKMLGQEVTLGGVVSSALGGLVSGYVKKGKVAVGFAIGFGSSALQQGIDNGVGNVNWRQALEGGVSSAIASALPPLKRSKWRTVDDYLDEILDKTAKNLIIPPLGKDIVVKIIIWVQSWDPNDMIGPPGYGDARFISLKTPLNYKIRFENDANATAPAQNVIILHTLDQDLDIRTFRITGFGFGNFTKRLSKAVASIQETINFVSEKNLYVRVVAGINVLTREAHWEFQSLDPLTGETPDDPLTGFLPPNNGTTGQGYVSFTVRLKKNAQSLARIDAKASIYFDKNEPIDTPPIFNTIDSSMPSSNISVINEAMEVGKLALEIDTLDEESGVKSVDVFYQISASNVVPQNRLILPLVSDVVDNTVFLSLPPGNTYSLLALAVDHVGNRQLMEWNRAIAVDFSLPTPSCERLNNCSGRGNCTVLNFCVCESGSYGLNCSRDFPLRFEPPIINAMYSDTIEDVPAQLYLSAFVPDFDINSYTKNFTLKLIIHEISDGIAFSKGNRSGDRIVLEPADFGDIWMIPQKDFSGLARFNITAIVSTPIETKAVSRHIEINITAVADVPFLNVSVPCHHWNSSEKLIPVFLEAHLNDQDGSENLAIVFSGLPTGYRLVHVNGTSLMNRSNTRAPPNASRLFISINETLKPFVLRVIATAEERFNGDQANQTADVNVTFCVTCEAVNNCSKHGSCIEVNTCDCDSGFKGSLDCSTVSCEEVNSCSGRGNCTGPNVCTCEDGYKSVGCSQATCELRDHCSYRGDCIGPNVCSCYVGSQGLNCSGVNCKLVNNCSNHGTCTGPNQCTCEETRQSPDCS</sequence>
<gene>
    <name evidence="8" type="ORF">PMEA_00024525</name>
</gene>
<dbReference type="CDD" id="cd00053">
    <property type="entry name" value="EGF"/>
    <property type="match status" value="1"/>
</dbReference>
<comment type="subcellular location">
    <subcellularLocation>
        <location evidence="1">Cell projection</location>
    </subcellularLocation>
</comment>
<evidence type="ECO:0000256" key="3">
    <source>
        <dbReference type="ARBA" id="ARBA00023273"/>
    </source>
</evidence>
<evidence type="ECO:0000259" key="7">
    <source>
        <dbReference type="PROSITE" id="PS50026"/>
    </source>
</evidence>
<comment type="caution">
    <text evidence="8">The sequence shown here is derived from an EMBL/GenBank/DDBJ whole genome shotgun (WGS) entry which is preliminary data.</text>
</comment>
<dbReference type="Gene3D" id="2.60.40.10">
    <property type="entry name" value="Immunoglobulins"/>
    <property type="match status" value="6"/>
</dbReference>
<evidence type="ECO:0000313" key="8">
    <source>
        <dbReference type="EMBL" id="CAH3149843.1"/>
    </source>
</evidence>
<dbReference type="InterPro" id="IPR000742">
    <property type="entry name" value="EGF"/>
</dbReference>
<feature type="disulfide bond" evidence="4">
    <location>
        <begin position="3763"/>
        <end position="3772"/>
    </location>
</feature>
<feature type="signal peptide" evidence="6">
    <location>
        <begin position="1"/>
        <end position="22"/>
    </location>
</feature>
<dbReference type="PANTHER" id="PTHR32305:SF15">
    <property type="entry name" value="PROTEIN RHSA-RELATED"/>
    <property type="match status" value="1"/>
</dbReference>
<keyword evidence="6" id="KW-0732">Signal</keyword>
<comment type="caution">
    <text evidence="4">Lacks conserved residue(s) required for the propagation of feature annotation.</text>
</comment>
<dbReference type="InterPro" id="IPR055353">
    <property type="entry name" value="DUF7619"/>
</dbReference>
<name>A0AAU9XIS9_9CNID</name>
<dbReference type="InterPro" id="IPR056823">
    <property type="entry name" value="TEN-like_YD-shell"/>
</dbReference>
<keyword evidence="4" id="KW-0245">EGF-like domain</keyword>
<dbReference type="GO" id="GO:0042995">
    <property type="term" value="C:cell projection"/>
    <property type="evidence" value="ECO:0007669"/>
    <property type="project" value="UniProtKB-SubCell"/>
</dbReference>
<feature type="domain" description="EGF-like" evidence="7">
    <location>
        <begin position="3739"/>
        <end position="3773"/>
    </location>
</feature>
<dbReference type="PROSITE" id="PS01186">
    <property type="entry name" value="EGF_2"/>
    <property type="match status" value="1"/>
</dbReference>
<dbReference type="Gene3D" id="2.10.25.10">
    <property type="entry name" value="Laminin"/>
    <property type="match status" value="1"/>
</dbReference>
<reference evidence="8 9" key="1">
    <citation type="submission" date="2022-05" db="EMBL/GenBank/DDBJ databases">
        <authorList>
            <consortium name="Genoscope - CEA"/>
            <person name="William W."/>
        </authorList>
    </citation>
    <scope>NUCLEOTIDE SEQUENCE [LARGE SCALE GENOMIC DNA]</scope>
</reference>
<feature type="transmembrane region" description="Helical" evidence="5">
    <location>
        <begin position="3308"/>
        <end position="3331"/>
    </location>
</feature>
<evidence type="ECO:0000256" key="4">
    <source>
        <dbReference type="PROSITE-ProRule" id="PRU00076"/>
    </source>
</evidence>
<evidence type="ECO:0000256" key="2">
    <source>
        <dbReference type="ARBA" id="ARBA00022737"/>
    </source>
</evidence>
<keyword evidence="9" id="KW-1185">Reference proteome</keyword>
<feature type="chain" id="PRO_5044009759" description="EGF-like domain-containing protein" evidence="6">
    <location>
        <begin position="23"/>
        <end position="4143"/>
    </location>
</feature>
<dbReference type="PANTHER" id="PTHR32305">
    <property type="match status" value="1"/>
</dbReference>
<feature type="non-terminal residue" evidence="8">
    <location>
        <position position="4143"/>
    </location>
</feature>
<accession>A0AAU9XIS9</accession>
<keyword evidence="5" id="KW-0812">Transmembrane</keyword>
<evidence type="ECO:0000313" key="9">
    <source>
        <dbReference type="Proteomes" id="UP001159428"/>
    </source>
</evidence>
<dbReference type="NCBIfam" id="TIGR03696">
    <property type="entry name" value="Rhs_assc_core"/>
    <property type="match status" value="1"/>
</dbReference>
<dbReference type="InterPro" id="IPR022385">
    <property type="entry name" value="Rhs_assc_core"/>
</dbReference>
<dbReference type="NCBIfam" id="TIGR01643">
    <property type="entry name" value="YD_repeat_2x"/>
    <property type="match status" value="2"/>
</dbReference>
<organism evidence="8 9">
    <name type="scientific">Pocillopora meandrina</name>
    <dbReference type="NCBI Taxonomy" id="46732"/>
    <lineage>
        <taxon>Eukaryota</taxon>
        <taxon>Metazoa</taxon>
        <taxon>Cnidaria</taxon>
        <taxon>Anthozoa</taxon>
        <taxon>Hexacorallia</taxon>
        <taxon>Scleractinia</taxon>
        <taxon>Astrocoeniina</taxon>
        <taxon>Pocilloporidae</taxon>
        <taxon>Pocillopora</taxon>
    </lineage>
</organism>
<dbReference type="PROSITE" id="PS00022">
    <property type="entry name" value="EGF_1"/>
    <property type="match status" value="1"/>
</dbReference>
<dbReference type="PROSITE" id="PS50026">
    <property type="entry name" value="EGF_3"/>
    <property type="match status" value="1"/>
</dbReference>
<dbReference type="InterPro" id="IPR011635">
    <property type="entry name" value="CARDB"/>
</dbReference>
<protein>
    <recommendedName>
        <fullName evidence="7">EGF-like domain-containing protein</fullName>
    </recommendedName>
</protein>
<keyword evidence="5" id="KW-1133">Transmembrane helix</keyword>
<dbReference type="Pfam" id="PF07705">
    <property type="entry name" value="CARDB"/>
    <property type="match status" value="3"/>
</dbReference>
<dbReference type="InterPro" id="IPR050708">
    <property type="entry name" value="T6SS_VgrG/RHS"/>
</dbReference>
<feature type="transmembrane region" description="Helical" evidence="5">
    <location>
        <begin position="3343"/>
        <end position="3361"/>
    </location>
</feature>
<evidence type="ECO:0000256" key="6">
    <source>
        <dbReference type="SAM" id="SignalP"/>
    </source>
</evidence>
<dbReference type="EMBL" id="CALNXJ010000046">
    <property type="protein sequence ID" value="CAH3149843.1"/>
    <property type="molecule type" value="Genomic_DNA"/>
</dbReference>
<dbReference type="Proteomes" id="UP001159428">
    <property type="component" value="Unassembled WGS sequence"/>
</dbReference>
<dbReference type="SMART" id="SM00181">
    <property type="entry name" value="EGF"/>
    <property type="match status" value="5"/>
</dbReference>
<dbReference type="Pfam" id="PF24595">
    <property type="entry name" value="DUF7619"/>
    <property type="match status" value="2"/>
</dbReference>
<dbReference type="InterPro" id="IPR006530">
    <property type="entry name" value="YD"/>
</dbReference>
<keyword evidence="2" id="KW-0677">Repeat</keyword>
<keyword evidence="3" id="KW-0966">Cell projection</keyword>
<evidence type="ECO:0000256" key="5">
    <source>
        <dbReference type="SAM" id="Phobius"/>
    </source>
</evidence>
<evidence type="ECO:0000256" key="1">
    <source>
        <dbReference type="ARBA" id="ARBA00004316"/>
    </source>
</evidence>
<dbReference type="Pfam" id="PF25023">
    <property type="entry name" value="TEN_YD-shell"/>
    <property type="match status" value="1"/>
</dbReference>
<dbReference type="Gene3D" id="2.180.10.10">
    <property type="entry name" value="RHS repeat-associated core"/>
    <property type="match status" value="2"/>
</dbReference>
<proteinExistence type="predicted"/>
<keyword evidence="4" id="KW-1015">Disulfide bond</keyword>
<keyword evidence="5" id="KW-0472">Membrane</keyword>
<dbReference type="InterPro" id="IPR013783">
    <property type="entry name" value="Ig-like_fold"/>
</dbReference>